<name>A0ACB5QQQ6_9BURK</name>
<sequence length="286" mass="32091">MQGPADNLIVKLTFDSKFAKMIEFNQRGRVHQSDDASRRCAGCRIDPKKTIDMAFAFQPIVDTNLGETFAHEALVRGLNGEPANSVLAQVNEENRYHFDQRCRTLAIAQAAALNMSSFLSINFMPNAVYQPEACIRSTLESAEKHSFPTDRIIFETVEGENIISRNHLVNIFRAYRRFGFKTAIDDFGAGYSGLTLLADFQPDFIKLDMELVRGIDSDSVRQSIVRGVLTMCRDLGVQIIAEGVETKEERDFFASNGIILMQGYFFAKPALRAMPKRTADWLASTP</sequence>
<accession>A0ACB5QQQ6</accession>
<evidence type="ECO:0000313" key="2">
    <source>
        <dbReference type="Proteomes" id="UP001055013"/>
    </source>
</evidence>
<comment type="caution">
    <text evidence="1">The sequence shown here is derived from an EMBL/GenBank/DDBJ whole genome shotgun (WGS) entry which is preliminary data.</text>
</comment>
<dbReference type="Proteomes" id="UP001055013">
    <property type="component" value="Unassembled WGS sequence"/>
</dbReference>
<dbReference type="EMBL" id="BPUR01000006">
    <property type="protein sequence ID" value="GJH17529.1"/>
    <property type="molecule type" value="Genomic_DNA"/>
</dbReference>
<evidence type="ECO:0000313" key="1">
    <source>
        <dbReference type="EMBL" id="GJH17529.1"/>
    </source>
</evidence>
<protein>
    <submittedName>
        <fullName evidence="1">EAL domain-containing protein</fullName>
    </submittedName>
</protein>
<proteinExistence type="predicted"/>
<reference evidence="1" key="1">
    <citation type="submission" date="2021-09" db="EMBL/GenBank/DDBJ databases">
        <title>Isolation and characterization of 3-chlorobenzoate degrading bacteria from soils in Shizuoka.</title>
        <authorList>
            <person name="Ifat A."/>
            <person name="Ogawa N."/>
            <person name="Kimbara K."/>
            <person name="Moriuchi R."/>
            <person name="Dohra H."/>
            <person name="Shintani M."/>
        </authorList>
    </citation>
    <scope>NUCLEOTIDE SEQUENCE</scope>
    <source>
        <strain evidence="1">19CS2-2</strain>
    </source>
</reference>
<gene>
    <name evidence="1" type="ORF">CBA19CS22_13325</name>
</gene>
<keyword evidence="2" id="KW-1185">Reference proteome</keyword>
<organism evidence="1 2">
    <name type="scientific">Caballeronia novacaledonica</name>
    <dbReference type="NCBI Taxonomy" id="1544861"/>
    <lineage>
        <taxon>Bacteria</taxon>
        <taxon>Pseudomonadati</taxon>
        <taxon>Pseudomonadota</taxon>
        <taxon>Betaproteobacteria</taxon>
        <taxon>Burkholderiales</taxon>
        <taxon>Burkholderiaceae</taxon>
        <taxon>Caballeronia</taxon>
    </lineage>
</organism>